<comment type="caution">
    <text evidence="5">The sequence shown here is derived from an EMBL/GenBank/DDBJ whole genome shotgun (WGS) entry which is preliminary data.</text>
</comment>
<protein>
    <submittedName>
        <fullName evidence="5">Integration host factor subunit beta</fullName>
    </submittedName>
</protein>
<evidence type="ECO:0000256" key="3">
    <source>
        <dbReference type="RuleBase" id="RU003939"/>
    </source>
</evidence>
<dbReference type="Gene3D" id="4.10.520.10">
    <property type="entry name" value="IHF-like DNA-binding proteins"/>
    <property type="match status" value="1"/>
</dbReference>
<name>A0A2S5CIN3_9GAMM</name>
<dbReference type="Pfam" id="PF00216">
    <property type="entry name" value="Bac_DNA_binding"/>
    <property type="match status" value="1"/>
</dbReference>
<dbReference type="GO" id="GO:0005829">
    <property type="term" value="C:cytosol"/>
    <property type="evidence" value="ECO:0007669"/>
    <property type="project" value="TreeGrafter"/>
</dbReference>
<proteinExistence type="inferred from homology"/>
<dbReference type="PANTHER" id="PTHR33175:SF5">
    <property type="entry name" value="INTEGRATION HOST FACTOR SUBUNIT BETA"/>
    <property type="match status" value="1"/>
</dbReference>
<evidence type="ECO:0000256" key="1">
    <source>
        <dbReference type="ARBA" id="ARBA00010529"/>
    </source>
</evidence>
<dbReference type="SUPFAM" id="SSF47729">
    <property type="entry name" value="IHF-like DNA-binding proteins"/>
    <property type="match status" value="1"/>
</dbReference>
<keyword evidence="2" id="KW-0238">DNA-binding</keyword>
<evidence type="ECO:0000313" key="5">
    <source>
        <dbReference type="EMBL" id="POZ50617.1"/>
    </source>
</evidence>
<dbReference type="Proteomes" id="UP000237423">
    <property type="component" value="Unassembled WGS sequence"/>
</dbReference>
<feature type="region of interest" description="Disordered" evidence="4">
    <location>
        <begin position="56"/>
        <end position="76"/>
    </location>
</feature>
<gene>
    <name evidence="5" type="ORF">AADEFJLK_03510</name>
</gene>
<dbReference type="PRINTS" id="PR01727">
    <property type="entry name" value="DNABINDINGHU"/>
</dbReference>
<evidence type="ECO:0000256" key="4">
    <source>
        <dbReference type="SAM" id="MobiDB-lite"/>
    </source>
</evidence>
<dbReference type="GO" id="GO:0003677">
    <property type="term" value="F:DNA binding"/>
    <property type="evidence" value="ECO:0007669"/>
    <property type="project" value="UniProtKB-KW"/>
</dbReference>
<dbReference type="CDD" id="cd13836">
    <property type="entry name" value="IHF_B"/>
    <property type="match status" value="1"/>
</dbReference>
<organism evidence="5 6">
    <name type="scientific">Methylovulum psychrotolerans</name>
    <dbReference type="NCBI Taxonomy" id="1704499"/>
    <lineage>
        <taxon>Bacteria</taxon>
        <taxon>Pseudomonadati</taxon>
        <taxon>Pseudomonadota</taxon>
        <taxon>Gammaproteobacteria</taxon>
        <taxon>Methylococcales</taxon>
        <taxon>Methylococcaceae</taxon>
        <taxon>Methylovulum</taxon>
    </lineage>
</organism>
<sequence length="102" mass="11155">MNLSDLIKNLSARQPHLTAEAVGPIVGCILKSLTEAVIQGERIEIRGFGSFTRHRLPPRVSRNPKTGEPVQLPSRSGIRFKPGKELRLRVNKSGFSIADPSG</sequence>
<dbReference type="RefSeq" id="WP_103975161.1">
    <property type="nucleotide sequence ID" value="NZ_PGFZ01000009.1"/>
</dbReference>
<dbReference type="PANTHER" id="PTHR33175">
    <property type="entry name" value="DNA-BINDING PROTEIN HU"/>
    <property type="match status" value="1"/>
</dbReference>
<dbReference type="InterPro" id="IPR000119">
    <property type="entry name" value="Hist_DNA-bd"/>
</dbReference>
<dbReference type="InterPro" id="IPR010992">
    <property type="entry name" value="IHF-like_DNA-bd_dom_sf"/>
</dbReference>
<dbReference type="GO" id="GO:0030527">
    <property type="term" value="F:structural constituent of chromatin"/>
    <property type="evidence" value="ECO:0007669"/>
    <property type="project" value="InterPro"/>
</dbReference>
<evidence type="ECO:0000313" key="6">
    <source>
        <dbReference type="Proteomes" id="UP000237423"/>
    </source>
</evidence>
<dbReference type="SMART" id="SM00411">
    <property type="entry name" value="BHL"/>
    <property type="match status" value="1"/>
</dbReference>
<comment type="similarity">
    <text evidence="1 3">Belongs to the bacterial histone-like protein family.</text>
</comment>
<evidence type="ECO:0000256" key="2">
    <source>
        <dbReference type="ARBA" id="ARBA00023125"/>
    </source>
</evidence>
<dbReference type="EMBL" id="PGFZ01000009">
    <property type="protein sequence ID" value="POZ50617.1"/>
    <property type="molecule type" value="Genomic_DNA"/>
</dbReference>
<dbReference type="AlphaFoldDB" id="A0A2S5CIN3"/>
<reference evidence="5 6" key="1">
    <citation type="submission" date="2017-11" db="EMBL/GenBank/DDBJ databases">
        <title>Draft Genome Sequence of Methylobacter psychrotolerans Sph1T, an Obligate Methanotroph from Low-Temperature Environments.</title>
        <authorList>
            <person name="Oshkin I.Y."/>
            <person name="Miroshnikov K."/>
            <person name="Belova S.E."/>
            <person name="Korzhenkov A."/>
            <person name="Toshchakov S.V."/>
            <person name="Dedysh S.N."/>
        </authorList>
    </citation>
    <scope>NUCLEOTIDE SEQUENCE [LARGE SCALE GENOMIC DNA]</scope>
    <source>
        <strain evidence="5 6">Sph1</strain>
    </source>
</reference>
<accession>A0A2S5CIN3</accession>